<gene>
    <name evidence="1" type="ORF">BHR79_00005</name>
    <name evidence="2" type="ORF">EFE40_10300</name>
</gene>
<dbReference type="STRING" id="2177.BHR79_00005"/>
<dbReference type="EMBL" id="CP017921">
    <property type="protein sequence ID" value="APH38018.1"/>
    <property type="molecule type" value="Genomic_DNA"/>
</dbReference>
<evidence type="ECO:0000313" key="3">
    <source>
        <dbReference type="Proteomes" id="UP000186879"/>
    </source>
</evidence>
<name>A0A1L3PZG2_9EURY</name>
<dbReference type="OrthoDB" id="122112at2157"/>
<sequence>MGADVAFNACSCLMPVCSVEIDNANAYIRSMRIYVSCEWHRIGDLFHARTSLVCRVNWFGLAGSEGLYTKSNIHVFPHRTCVET</sequence>
<evidence type="ECO:0000313" key="2">
    <source>
        <dbReference type="EMBL" id="RNI07315.1"/>
    </source>
</evidence>
<dbReference type="Proteomes" id="UP000186879">
    <property type="component" value="Chromosome"/>
</dbReference>
<protein>
    <submittedName>
        <fullName evidence="1">Uncharacterized protein</fullName>
    </submittedName>
</protein>
<evidence type="ECO:0000313" key="1">
    <source>
        <dbReference type="EMBL" id="APH38018.1"/>
    </source>
</evidence>
<accession>A0A1L3PZG2</accession>
<dbReference type="GeneID" id="30582086"/>
<reference evidence="2 4" key="2">
    <citation type="submission" date="2018-10" db="EMBL/GenBank/DDBJ databases">
        <title>Cultivation of a novel Methanohalophilus strain from Kebrit Deep of the Red Sea and a genomic comparison of members of the genus Methanohalophilus.</title>
        <authorList>
            <person name="Guan Y."/>
            <person name="Ngugi D.K."/>
            <person name="Stingl U."/>
        </authorList>
    </citation>
    <scope>NUCLEOTIDE SEQUENCE [LARGE SCALE GENOMIC DNA]</scope>
    <source>
        <strain evidence="2 4">DSM 3094</strain>
    </source>
</reference>
<dbReference type="EMBL" id="RJJG01000009">
    <property type="protein sequence ID" value="RNI07315.1"/>
    <property type="molecule type" value="Genomic_DNA"/>
</dbReference>
<evidence type="ECO:0000313" key="4">
    <source>
        <dbReference type="Proteomes" id="UP000267921"/>
    </source>
</evidence>
<dbReference type="RefSeq" id="WP_072560108.1">
    <property type="nucleotide sequence ID" value="NZ_CP017921.1"/>
</dbReference>
<dbReference type="AlphaFoldDB" id="A0A1L3PZG2"/>
<proteinExistence type="predicted"/>
<dbReference type="KEGG" id="mhaz:BHR79_00005"/>
<organism evidence="1 3">
    <name type="scientific">Methanohalophilus halophilus</name>
    <dbReference type="NCBI Taxonomy" id="2177"/>
    <lineage>
        <taxon>Archaea</taxon>
        <taxon>Methanobacteriati</taxon>
        <taxon>Methanobacteriota</taxon>
        <taxon>Stenosarchaea group</taxon>
        <taxon>Methanomicrobia</taxon>
        <taxon>Methanosarcinales</taxon>
        <taxon>Methanosarcinaceae</taxon>
        <taxon>Methanohalophilus</taxon>
    </lineage>
</organism>
<reference evidence="1 3" key="1">
    <citation type="submission" date="2016-10" db="EMBL/GenBank/DDBJ databases">
        <title>Methanohalophilus halophilus.</title>
        <authorList>
            <person name="L'haridon S."/>
        </authorList>
    </citation>
    <scope>NUCLEOTIDE SEQUENCE [LARGE SCALE GENOMIC DNA]</scope>
    <source>
        <strain evidence="1 3">Z-7982</strain>
    </source>
</reference>
<dbReference type="Proteomes" id="UP000267921">
    <property type="component" value="Unassembled WGS sequence"/>
</dbReference>
<keyword evidence="3" id="KW-1185">Reference proteome</keyword>